<dbReference type="PANTHER" id="PTHR37456">
    <property type="entry name" value="SI:CH211-266K2.1"/>
    <property type="match status" value="1"/>
</dbReference>
<dbReference type="InParanoid" id="W5MZD7"/>
<reference evidence="4" key="3">
    <citation type="submission" date="2025-09" db="UniProtKB">
        <authorList>
            <consortium name="Ensembl"/>
        </authorList>
    </citation>
    <scope>IDENTIFICATION</scope>
</reference>
<dbReference type="InterPro" id="IPR050938">
    <property type="entry name" value="Collagen_Structural_Proteins"/>
</dbReference>
<reference evidence="4" key="2">
    <citation type="submission" date="2025-08" db="UniProtKB">
        <authorList>
            <consortium name="Ensembl"/>
        </authorList>
    </citation>
    <scope>IDENTIFICATION</scope>
</reference>
<dbReference type="AlphaFoldDB" id="W5MZD7"/>
<name>W5MZD7_LEPOC</name>
<accession>W5MZD7</accession>
<keyword evidence="1" id="KW-0677">Repeat</keyword>
<protein>
    <submittedName>
        <fullName evidence="4">Uncharacterized protein</fullName>
    </submittedName>
</protein>
<organism evidence="4 5">
    <name type="scientific">Lepisosteus oculatus</name>
    <name type="common">Spotted gar</name>
    <dbReference type="NCBI Taxonomy" id="7918"/>
    <lineage>
        <taxon>Eukaryota</taxon>
        <taxon>Metazoa</taxon>
        <taxon>Chordata</taxon>
        <taxon>Craniata</taxon>
        <taxon>Vertebrata</taxon>
        <taxon>Euteleostomi</taxon>
        <taxon>Actinopterygii</taxon>
        <taxon>Neopterygii</taxon>
        <taxon>Holostei</taxon>
        <taxon>Semionotiformes</taxon>
        <taxon>Lepisosteidae</taxon>
        <taxon>Lepisosteus</taxon>
    </lineage>
</organism>
<dbReference type="OMA" id="CCRTFAN"/>
<dbReference type="EMBL" id="AHAT01031597">
    <property type="status" value="NOT_ANNOTATED_CDS"/>
    <property type="molecule type" value="Genomic_DNA"/>
</dbReference>
<evidence type="ECO:0000256" key="2">
    <source>
        <dbReference type="SAM" id="MobiDB-lite"/>
    </source>
</evidence>
<dbReference type="EMBL" id="AHAT01031599">
    <property type="status" value="NOT_ANNOTATED_CDS"/>
    <property type="molecule type" value="Genomic_DNA"/>
</dbReference>
<keyword evidence="3" id="KW-0472">Membrane</keyword>
<proteinExistence type="predicted"/>
<dbReference type="STRING" id="7918.ENSLOCP00000013746"/>
<dbReference type="Bgee" id="ENSLOCG00000011189">
    <property type="expression patterns" value="Expressed in brain and 5 other cell types or tissues"/>
</dbReference>
<keyword evidence="3" id="KW-0812">Transmembrane</keyword>
<evidence type="ECO:0000313" key="5">
    <source>
        <dbReference type="Proteomes" id="UP000018468"/>
    </source>
</evidence>
<dbReference type="HOGENOM" id="CLU_1585921_0_0_1"/>
<feature type="region of interest" description="Disordered" evidence="2">
    <location>
        <begin position="113"/>
        <end position="144"/>
    </location>
</feature>
<dbReference type="EMBL" id="AHAT01031596">
    <property type="status" value="NOT_ANNOTATED_CDS"/>
    <property type="molecule type" value="Genomic_DNA"/>
</dbReference>
<dbReference type="PANTHER" id="PTHR37456:SF3">
    <property type="entry name" value="COLLAGEN ALPHA-1(XXV) CHAIN"/>
    <property type="match status" value="1"/>
</dbReference>
<dbReference type="EMBL" id="AHAT01031598">
    <property type="status" value="NOT_ANNOTATED_CDS"/>
    <property type="molecule type" value="Genomic_DNA"/>
</dbReference>
<keyword evidence="3" id="KW-1133">Transmembrane helix</keyword>
<dbReference type="EMBL" id="AHAT01031600">
    <property type="status" value="NOT_ANNOTATED_CDS"/>
    <property type="molecule type" value="Genomic_DNA"/>
</dbReference>
<feature type="transmembrane region" description="Helical" evidence="3">
    <location>
        <begin position="32"/>
        <end position="53"/>
    </location>
</feature>
<sequence>MKVAGGKGDARCDEDMEEKAGSQRQDYCCRTFANALSFTFSLVSVAFCIFLGIQTSVIKERVFALETGSGQLLYHQVPGFSVDQLNSMIQERVDELLAQRSYEHLAKIRTARQAPPDCNCPAGPPGKRGRRGRNGEPGPPVSTSDFTKGTTLLCLKVFSCVYDVLLMR</sequence>
<keyword evidence="5" id="KW-1185">Reference proteome</keyword>
<reference evidence="5" key="1">
    <citation type="submission" date="2011-12" db="EMBL/GenBank/DDBJ databases">
        <title>The Draft Genome of Lepisosteus oculatus.</title>
        <authorList>
            <consortium name="The Broad Institute Genome Assembly &amp; Analysis Group"/>
            <consortium name="Computational R&amp;D Group"/>
            <consortium name="and Sequencing Platform"/>
            <person name="Di Palma F."/>
            <person name="Alfoldi J."/>
            <person name="Johnson J."/>
            <person name="Berlin A."/>
            <person name="Gnerre S."/>
            <person name="Jaffe D."/>
            <person name="MacCallum I."/>
            <person name="Young S."/>
            <person name="Walker B.J."/>
            <person name="Lander E.S."/>
            <person name="Lindblad-Toh K."/>
        </authorList>
    </citation>
    <scope>NUCLEOTIDE SEQUENCE [LARGE SCALE GENOMIC DNA]</scope>
</reference>
<dbReference type="GeneTree" id="ENSGT00730000111880"/>
<dbReference type="EMBL" id="AHAT01031601">
    <property type="status" value="NOT_ANNOTATED_CDS"/>
    <property type="molecule type" value="Genomic_DNA"/>
</dbReference>
<dbReference type="Ensembl" id="ENSLOCT00000013775.1">
    <property type="protein sequence ID" value="ENSLOCP00000013746.1"/>
    <property type="gene ID" value="ENSLOCG00000011189.1"/>
</dbReference>
<evidence type="ECO:0000313" key="4">
    <source>
        <dbReference type="Ensembl" id="ENSLOCP00000013746.1"/>
    </source>
</evidence>
<dbReference type="eggNOG" id="KOG3544">
    <property type="taxonomic scope" value="Eukaryota"/>
</dbReference>
<evidence type="ECO:0000256" key="1">
    <source>
        <dbReference type="ARBA" id="ARBA00022737"/>
    </source>
</evidence>
<dbReference type="Proteomes" id="UP000018468">
    <property type="component" value="Linkage group LG4"/>
</dbReference>
<evidence type="ECO:0000256" key="3">
    <source>
        <dbReference type="SAM" id="Phobius"/>
    </source>
</evidence>